<name>A0AA47EXJ5_9XANT</name>
<dbReference type="AlphaFoldDB" id="A0AA47EXJ5"/>
<sequence>MPIPATRENLTEALARADDSSRADRVDRIEWLAQHYFHPGAVMGDLTILHMLEEARLCFVSGHFVGALLLATSFVEHTLSEELESLAPAQERHTFELMIKAGRQHLSLPNDLFDRTDRLRQLRNPFTHRKAANHPDAFGTRFLAKKVHPATILESDAKLAMEVMYEWFRRTLRSA</sequence>
<dbReference type="EMBL" id="CP107241">
    <property type="protein sequence ID" value="WAH66178.1"/>
    <property type="molecule type" value="Genomic_DNA"/>
</dbReference>
<evidence type="ECO:0000313" key="1">
    <source>
        <dbReference type="EMBL" id="WAH66178.1"/>
    </source>
</evidence>
<proteinExistence type="predicted"/>
<protein>
    <submittedName>
        <fullName evidence="1">Uncharacterized protein</fullName>
    </submittedName>
</protein>
<evidence type="ECO:0000313" key="2">
    <source>
        <dbReference type="Proteomes" id="UP001164737"/>
    </source>
</evidence>
<dbReference type="RefSeq" id="WP_268214809.1">
    <property type="nucleotide sequence ID" value="NZ_CP107241.1"/>
</dbReference>
<accession>A0AA47EXJ5</accession>
<gene>
    <name evidence="1" type="ORF">OEG85_09725</name>
</gene>
<reference evidence="1" key="1">
    <citation type="submission" date="2022-10" db="EMBL/GenBank/DDBJ databases">
        <title>Complete genome sequence resource for Xanthomonas hortorum isolated from Greek Oregano.</title>
        <authorList>
            <person name="Gonzalez-Tobon J."/>
            <person name="Helmann T.C."/>
            <person name="Daughtrey M."/>
            <person name="Stodghill P.V."/>
            <person name="Filiatrault M.J."/>
        </authorList>
    </citation>
    <scope>NUCLEOTIDE SEQUENCE</scope>
    <source>
        <strain evidence="1">Oregano 108</strain>
    </source>
</reference>
<dbReference type="Proteomes" id="UP001164737">
    <property type="component" value="Chromosome"/>
</dbReference>
<organism evidence="1 2">
    <name type="scientific">Xanthomonas hortorum</name>
    <dbReference type="NCBI Taxonomy" id="56454"/>
    <lineage>
        <taxon>Bacteria</taxon>
        <taxon>Pseudomonadati</taxon>
        <taxon>Pseudomonadota</taxon>
        <taxon>Gammaproteobacteria</taxon>
        <taxon>Lysobacterales</taxon>
        <taxon>Lysobacteraceae</taxon>
        <taxon>Xanthomonas</taxon>
    </lineage>
</organism>